<proteinExistence type="inferred from homology"/>
<feature type="domain" description="Peptidase M13 N-terminal" evidence="11">
    <location>
        <begin position="120"/>
        <end position="552"/>
    </location>
</feature>
<comment type="cofactor">
    <cofactor evidence="1">
        <name>Zn(2+)</name>
        <dbReference type="ChEBI" id="CHEBI:29105"/>
    </cofactor>
</comment>
<dbReference type="AlphaFoldDB" id="A0A232EUP6"/>
<dbReference type="PANTHER" id="PTHR11733:SF133">
    <property type="entry name" value="PHOSPHATE-REGULATING NEUTRAL ENDOPEPTIDASE PHEX"/>
    <property type="match status" value="1"/>
</dbReference>
<sequence>MNNHQRAVTDSQSVYSITSEKNLVGVKSKRSFFKKYRKKGPIFVTLTLVIAALSIAVVVLSILCKYILTKVRKNKHFIPALSIGLCLDAKFTQRMDLCDNEDCMRIAASFKESMNTSIDPCDDFYMYACGRWPEAHPSMDLSQEHSWFRERSIRVSRRIRDLLIKNITGDDVPWAVYEAKTLFASCMDVNARDELGMSPLFDLLDELSLPQIPAAITKNTSDFVLQMAKVKRVLWTDVFFGTYISADPRDSSKNLIVIDLPERENPFPSDKILEKRLKLMKRKARRIVEDDEEKEEEDTKIFSSAEKVYMSEVLKQIISNGTTDQRSCKSRGPFSIVPEDEIQDTVDRVYKLSGVFYALANSAENQTIDDDEDIQDSDYMLLDELQRLTDEYVKEVNDTLEPKVFWKPFVQELLRGIVDFDPEMKVLIGDLDYLKEVAVVLASTEDELLETAIWWTVVDYSVPYSSQELRKIWNAYIDDLTGTSSDRFWSVYCAENVNELMDDGLSDKVSEMLENIKLSFSTFVTSIDWMDGRTKIATMEKNRRMKSLIGFPEWLFQEGELDSYYEGLNMSSYTYFDNMLQILRVKNSNGLLDLANNETDDDDDESYWPLEPTEVNALHTFQENQIAIPAGILQFPFYGLGLEALNYGAIGTILGHELTHGFDNSGRRFDSRGNLQQWWSNKTISRYTDKTTCFVEQYNEYYVSEVNEYIDGELTLGENIADNGGLREAYHAYQLWKAKHGEERHLPGFSHLSHDQLLFLSFAHMWCESYTTTALKWMLQDPHCPGHVRLKMVLRNSEHFSKAWNCPVGSNMNPVKKCQLW</sequence>
<dbReference type="Pfam" id="PF01431">
    <property type="entry name" value="Peptidase_M13"/>
    <property type="match status" value="1"/>
</dbReference>
<evidence type="ECO:0000256" key="1">
    <source>
        <dbReference type="ARBA" id="ARBA00001947"/>
    </source>
</evidence>
<evidence type="ECO:0000256" key="2">
    <source>
        <dbReference type="ARBA" id="ARBA00004401"/>
    </source>
</evidence>
<evidence type="ECO:0000313" key="12">
    <source>
        <dbReference type="EMBL" id="OXU22046.1"/>
    </source>
</evidence>
<gene>
    <name evidence="12" type="ORF">TSAR_014296</name>
</gene>
<evidence type="ECO:0000256" key="3">
    <source>
        <dbReference type="ARBA" id="ARBA00007357"/>
    </source>
</evidence>
<dbReference type="InterPro" id="IPR042089">
    <property type="entry name" value="Peptidase_M13_dom_2"/>
</dbReference>
<dbReference type="GO" id="GO:0004222">
    <property type="term" value="F:metalloendopeptidase activity"/>
    <property type="evidence" value="ECO:0007669"/>
    <property type="project" value="InterPro"/>
</dbReference>
<dbReference type="InterPro" id="IPR000718">
    <property type="entry name" value="Peptidase_M13"/>
</dbReference>
<evidence type="ECO:0000256" key="6">
    <source>
        <dbReference type="ARBA" id="ARBA00022801"/>
    </source>
</evidence>
<organism evidence="12 13">
    <name type="scientific">Trichomalopsis sarcophagae</name>
    <dbReference type="NCBI Taxonomy" id="543379"/>
    <lineage>
        <taxon>Eukaryota</taxon>
        <taxon>Metazoa</taxon>
        <taxon>Ecdysozoa</taxon>
        <taxon>Arthropoda</taxon>
        <taxon>Hexapoda</taxon>
        <taxon>Insecta</taxon>
        <taxon>Pterygota</taxon>
        <taxon>Neoptera</taxon>
        <taxon>Endopterygota</taxon>
        <taxon>Hymenoptera</taxon>
        <taxon>Apocrita</taxon>
        <taxon>Proctotrupomorpha</taxon>
        <taxon>Chalcidoidea</taxon>
        <taxon>Pteromalidae</taxon>
        <taxon>Pteromalinae</taxon>
        <taxon>Trichomalopsis</taxon>
    </lineage>
</organism>
<keyword evidence="9" id="KW-1133">Transmembrane helix</keyword>
<evidence type="ECO:0008006" key="14">
    <source>
        <dbReference type="Google" id="ProtNLM"/>
    </source>
</evidence>
<evidence type="ECO:0000256" key="8">
    <source>
        <dbReference type="ARBA" id="ARBA00023049"/>
    </source>
</evidence>
<dbReference type="InterPro" id="IPR008753">
    <property type="entry name" value="Peptidase_M13_N"/>
</dbReference>
<name>A0A232EUP6_9HYME</name>
<feature type="domain" description="Peptidase M13 C-terminal" evidence="10">
    <location>
        <begin position="616"/>
        <end position="820"/>
    </location>
</feature>
<dbReference type="Gene3D" id="1.10.1380.10">
    <property type="entry name" value="Neutral endopeptidase , domain2"/>
    <property type="match status" value="1"/>
</dbReference>
<dbReference type="Pfam" id="PF05649">
    <property type="entry name" value="Peptidase_M13_N"/>
    <property type="match status" value="1"/>
</dbReference>
<dbReference type="PRINTS" id="PR00786">
    <property type="entry name" value="NEPRILYSIN"/>
</dbReference>
<reference evidence="12 13" key="1">
    <citation type="journal article" date="2017" name="Curr. Biol.">
        <title>The Evolution of Venom by Co-option of Single-Copy Genes.</title>
        <authorList>
            <person name="Martinson E.O."/>
            <person name="Mrinalini"/>
            <person name="Kelkar Y.D."/>
            <person name="Chang C.H."/>
            <person name="Werren J.H."/>
        </authorList>
    </citation>
    <scope>NUCLEOTIDE SEQUENCE [LARGE SCALE GENOMIC DNA]</scope>
    <source>
        <strain evidence="12 13">Alberta</strain>
        <tissue evidence="12">Whole body</tissue>
    </source>
</reference>
<keyword evidence="9" id="KW-0472">Membrane</keyword>
<protein>
    <recommendedName>
        <fullName evidence="14">Peptidase M13 N-terminal domain-containing protein</fullName>
    </recommendedName>
</protein>
<evidence type="ECO:0000256" key="9">
    <source>
        <dbReference type="SAM" id="Phobius"/>
    </source>
</evidence>
<accession>A0A232EUP6</accession>
<comment type="similarity">
    <text evidence="3">Belongs to the peptidase M13 family.</text>
</comment>
<evidence type="ECO:0000256" key="4">
    <source>
        <dbReference type="ARBA" id="ARBA00022670"/>
    </source>
</evidence>
<dbReference type="Gene3D" id="3.40.390.10">
    <property type="entry name" value="Collagenase (Catalytic Domain)"/>
    <property type="match status" value="1"/>
</dbReference>
<dbReference type="InterPro" id="IPR018497">
    <property type="entry name" value="Peptidase_M13_C"/>
</dbReference>
<evidence type="ECO:0000256" key="7">
    <source>
        <dbReference type="ARBA" id="ARBA00022833"/>
    </source>
</evidence>
<dbReference type="GO" id="GO:0046872">
    <property type="term" value="F:metal ion binding"/>
    <property type="evidence" value="ECO:0007669"/>
    <property type="project" value="UniProtKB-KW"/>
</dbReference>
<comment type="subcellular location">
    <subcellularLocation>
        <location evidence="2">Cell membrane</location>
        <topology evidence="2">Single-pass type II membrane protein</topology>
    </subcellularLocation>
</comment>
<keyword evidence="4" id="KW-0645">Protease</keyword>
<evidence type="ECO:0000259" key="10">
    <source>
        <dbReference type="Pfam" id="PF01431"/>
    </source>
</evidence>
<keyword evidence="13" id="KW-1185">Reference proteome</keyword>
<dbReference type="OrthoDB" id="6475849at2759"/>
<dbReference type="SUPFAM" id="SSF55486">
    <property type="entry name" value="Metalloproteases ('zincins'), catalytic domain"/>
    <property type="match status" value="1"/>
</dbReference>
<dbReference type="PANTHER" id="PTHR11733">
    <property type="entry name" value="ZINC METALLOPROTEASE FAMILY M13 NEPRILYSIN-RELATED"/>
    <property type="match status" value="1"/>
</dbReference>
<evidence type="ECO:0000259" key="11">
    <source>
        <dbReference type="Pfam" id="PF05649"/>
    </source>
</evidence>
<dbReference type="InterPro" id="IPR024079">
    <property type="entry name" value="MetalloPept_cat_dom_sf"/>
</dbReference>
<dbReference type="Proteomes" id="UP000215335">
    <property type="component" value="Unassembled WGS sequence"/>
</dbReference>
<keyword evidence="7" id="KW-0862">Zinc</keyword>
<dbReference type="PROSITE" id="PS51885">
    <property type="entry name" value="NEPRILYSIN"/>
    <property type="match status" value="1"/>
</dbReference>
<dbReference type="GO" id="GO:0005886">
    <property type="term" value="C:plasma membrane"/>
    <property type="evidence" value="ECO:0007669"/>
    <property type="project" value="UniProtKB-SubCell"/>
</dbReference>
<dbReference type="GO" id="GO:0016485">
    <property type="term" value="P:protein processing"/>
    <property type="evidence" value="ECO:0007669"/>
    <property type="project" value="TreeGrafter"/>
</dbReference>
<dbReference type="EMBL" id="NNAY01002112">
    <property type="protein sequence ID" value="OXU22046.1"/>
    <property type="molecule type" value="Genomic_DNA"/>
</dbReference>
<keyword evidence="6" id="KW-0378">Hydrolase</keyword>
<evidence type="ECO:0000313" key="13">
    <source>
        <dbReference type="Proteomes" id="UP000215335"/>
    </source>
</evidence>
<feature type="transmembrane region" description="Helical" evidence="9">
    <location>
        <begin position="42"/>
        <end position="68"/>
    </location>
</feature>
<dbReference type="CDD" id="cd08662">
    <property type="entry name" value="M13"/>
    <property type="match status" value="1"/>
</dbReference>
<keyword evidence="9" id="KW-0812">Transmembrane</keyword>
<keyword evidence="5" id="KW-0479">Metal-binding</keyword>
<comment type="caution">
    <text evidence="12">The sequence shown here is derived from an EMBL/GenBank/DDBJ whole genome shotgun (WGS) entry which is preliminary data.</text>
</comment>
<dbReference type="STRING" id="543379.A0A232EUP6"/>
<keyword evidence="8" id="KW-0482">Metalloprotease</keyword>
<evidence type="ECO:0000256" key="5">
    <source>
        <dbReference type="ARBA" id="ARBA00022723"/>
    </source>
</evidence>